<dbReference type="EMBL" id="HF583528">
    <property type="protein sequence ID" value="CCQ43025.1"/>
    <property type="molecule type" value="Genomic_DNA"/>
</dbReference>
<organism evidence="2">
    <name type="scientific">Homo sapiens</name>
    <name type="common">Human</name>
    <dbReference type="NCBI Taxonomy" id="9606"/>
    <lineage>
        <taxon>Eukaryota</taxon>
        <taxon>Metazoa</taxon>
        <taxon>Chordata</taxon>
        <taxon>Craniata</taxon>
        <taxon>Vertebrata</taxon>
        <taxon>Euteleostomi</taxon>
        <taxon>Mammalia</taxon>
        <taxon>Eutheria</taxon>
        <taxon>Euarchontoglires</taxon>
        <taxon>Primates</taxon>
        <taxon>Haplorrhini</taxon>
        <taxon>Catarrhini</taxon>
        <taxon>Hominidae</taxon>
        <taxon>Homo</taxon>
    </lineage>
</organism>
<sequence>MDGWMDGWGGGRKERREKGGNTGSIFESSGGQGRNRPQCSTRTPSRRVASHSCGSDCS</sequence>
<accession>L8E704</accession>
<name>L8E704_HUMAN</name>
<proteinExistence type="predicted"/>
<protein>
    <submittedName>
        <fullName evidence="2">Alternative protein SLC6A17</fullName>
    </submittedName>
</protein>
<gene>
    <name evidence="2" type="primary">SLC6A17</name>
</gene>
<feature type="region of interest" description="Disordered" evidence="1">
    <location>
        <begin position="1"/>
        <end position="58"/>
    </location>
</feature>
<dbReference type="AlphaFoldDB" id="L8E704"/>
<feature type="compositionally biased region" description="Gly residues" evidence="1">
    <location>
        <begin position="1"/>
        <end position="10"/>
    </location>
</feature>
<feature type="compositionally biased region" description="Polar residues" evidence="1">
    <location>
        <begin position="23"/>
        <end position="43"/>
    </location>
</feature>
<dbReference type="OrthoDB" id="6581954at2759"/>
<evidence type="ECO:0000313" key="2">
    <source>
        <dbReference type="EMBL" id="CCQ43025.1"/>
    </source>
</evidence>
<reference evidence="2" key="1">
    <citation type="journal article" date="2013" name="PLoS ONE">
        <title>Direct detection of alternative open reading frames translation products in human significantly expands the proteome.</title>
        <authorList>
            <person name="Vanderperre B."/>
            <person name="Lucier J.-F."/>
            <person name="Motard J."/>
            <person name="Tremblay G."/>
            <person name="Vanderperre S."/>
            <person name="Wisztorski M."/>
            <person name="Salzet M."/>
            <person name="Boisvert F.-M."/>
            <person name="Roucou X."/>
        </authorList>
    </citation>
    <scope>NUCLEOTIDE SEQUENCE</scope>
</reference>
<evidence type="ECO:0000256" key="1">
    <source>
        <dbReference type="SAM" id="MobiDB-lite"/>
    </source>
</evidence>